<dbReference type="InterPro" id="IPR001811">
    <property type="entry name" value="Chemokine_IL8-like_dom"/>
</dbReference>
<dbReference type="FunFam" id="2.40.50.40:FF:000004">
    <property type="entry name" value="C-X-C motif chemokine"/>
    <property type="match status" value="1"/>
</dbReference>
<keyword evidence="4" id="KW-0964">Secreted</keyword>
<sequence length="105" mass="12044">MTPRPHFLFTVLAVCCFVAIYAFPMDGFDTGVKCRCLKTSATFIHPRLFKRLEMIPLGAHCRQAEIIITMKDNKTVCVTPEAPWINKVIKTLMGKKRNRRPEGNY</sequence>
<evidence type="ECO:0000259" key="7">
    <source>
        <dbReference type="SMART" id="SM00199"/>
    </source>
</evidence>
<accession>A0AAD7WIC3</accession>
<dbReference type="PANTHER" id="PTHR12015:SF203">
    <property type="entry name" value="CHEMOKINE INTERLEUKIN-8-LIKE DOMAIN-CONTAINING PROTEIN"/>
    <property type="match status" value="1"/>
</dbReference>
<dbReference type="SUPFAM" id="SSF54117">
    <property type="entry name" value="Interleukin 8-like chemokines"/>
    <property type="match status" value="1"/>
</dbReference>
<feature type="domain" description="Chemokine interleukin-8-like" evidence="7">
    <location>
        <begin position="31"/>
        <end position="92"/>
    </location>
</feature>
<dbReference type="EMBL" id="JAINUG010000093">
    <property type="protein sequence ID" value="KAJ8398111.1"/>
    <property type="molecule type" value="Genomic_DNA"/>
</dbReference>
<comment type="function">
    <text evidence="5">Ligand for cxcr3.2. Chemotactic for macrophages.</text>
</comment>
<evidence type="ECO:0000256" key="4">
    <source>
        <dbReference type="ARBA" id="ARBA00022525"/>
    </source>
</evidence>
<dbReference type="PANTHER" id="PTHR12015">
    <property type="entry name" value="SMALL INDUCIBLE CYTOKINE A"/>
    <property type="match status" value="1"/>
</dbReference>
<evidence type="ECO:0000256" key="3">
    <source>
        <dbReference type="ARBA" id="ARBA00022514"/>
    </source>
</evidence>
<feature type="chain" id="PRO_5042278088" description="Chemokine interleukin-8-like domain-containing protein" evidence="6">
    <location>
        <begin position="23"/>
        <end position="105"/>
    </location>
</feature>
<dbReference type="GO" id="GO:0042056">
    <property type="term" value="F:chemoattractant activity"/>
    <property type="evidence" value="ECO:0007669"/>
    <property type="project" value="UniProtKB-ARBA"/>
</dbReference>
<evidence type="ECO:0000256" key="1">
    <source>
        <dbReference type="ARBA" id="ARBA00004613"/>
    </source>
</evidence>
<keyword evidence="9" id="KW-1185">Reference proteome</keyword>
<evidence type="ECO:0000256" key="5">
    <source>
        <dbReference type="ARBA" id="ARBA00054901"/>
    </source>
</evidence>
<dbReference type="GO" id="GO:0008009">
    <property type="term" value="F:chemokine activity"/>
    <property type="evidence" value="ECO:0007669"/>
    <property type="project" value="InterPro"/>
</dbReference>
<comment type="caution">
    <text evidence="8">The sequence shown here is derived from an EMBL/GenBank/DDBJ whole genome shotgun (WGS) entry which is preliminary data.</text>
</comment>
<dbReference type="Pfam" id="PF00048">
    <property type="entry name" value="IL8"/>
    <property type="match status" value="1"/>
</dbReference>
<dbReference type="GO" id="GO:0005615">
    <property type="term" value="C:extracellular space"/>
    <property type="evidence" value="ECO:0007669"/>
    <property type="project" value="UniProtKB-KW"/>
</dbReference>
<name>A0AAD7WIC3_9TELE</name>
<gene>
    <name evidence="8" type="ORF">AAFF_G00431880</name>
</gene>
<protein>
    <recommendedName>
        <fullName evidence="7">Chemokine interleukin-8-like domain-containing protein</fullName>
    </recommendedName>
</protein>
<organism evidence="8 9">
    <name type="scientific">Aldrovandia affinis</name>
    <dbReference type="NCBI Taxonomy" id="143900"/>
    <lineage>
        <taxon>Eukaryota</taxon>
        <taxon>Metazoa</taxon>
        <taxon>Chordata</taxon>
        <taxon>Craniata</taxon>
        <taxon>Vertebrata</taxon>
        <taxon>Euteleostomi</taxon>
        <taxon>Actinopterygii</taxon>
        <taxon>Neopterygii</taxon>
        <taxon>Teleostei</taxon>
        <taxon>Notacanthiformes</taxon>
        <taxon>Halosauridae</taxon>
        <taxon>Aldrovandia</taxon>
    </lineage>
</organism>
<keyword evidence="3" id="KW-0202">Cytokine</keyword>
<evidence type="ECO:0000313" key="8">
    <source>
        <dbReference type="EMBL" id="KAJ8398111.1"/>
    </source>
</evidence>
<comment type="similarity">
    <text evidence="2">Belongs to the intercrine alpha (chemokine CxC) family.</text>
</comment>
<dbReference type="SMART" id="SM00199">
    <property type="entry name" value="SCY"/>
    <property type="match status" value="1"/>
</dbReference>
<dbReference type="PRINTS" id="PR00437">
    <property type="entry name" value="SMALLCYTKCXC"/>
</dbReference>
<dbReference type="InterPro" id="IPR001089">
    <property type="entry name" value="Chemokine_CXC"/>
</dbReference>
<dbReference type="InterPro" id="IPR033899">
    <property type="entry name" value="CXC_Chemokine_domain"/>
</dbReference>
<dbReference type="AlphaFoldDB" id="A0AAD7WIC3"/>
<evidence type="ECO:0000256" key="6">
    <source>
        <dbReference type="SAM" id="SignalP"/>
    </source>
</evidence>
<dbReference type="GO" id="GO:0006952">
    <property type="term" value="P:defense response"/>
    <property type="evidence" value="ECO:0007669"/>
    <property type="project" value="InterPro"/>
</dbReference>
<dbReference type="Proteomes" id="UP001221898">
    <property type="component" value="Unassembled WGS sequence"/>
</dbReference>
<evidence type="ECO:0000256" key="2">
    <source>
        <dbReference type="ARBA" id="ARBA00010665"/>
    </source>
</evidence>
<dbReference type="CDD" id="cd00273">
    <property type="entry name" value="Chemokine_CXC"/>
    <property type="match status" value="1"/>
</dbReference>
<dbReference type="InterPro" id="IPR036048">
    <property type="entry name" value="Interleukin_8-like_sf"/>
</dbReference>
<keyword evidence="6" id="KW-0732">Signal</keyword>
<dbReference type="InterPro" id="IPR039809">
    <property type="entry name" value="Chemokine_b/g/d"/>
</dbReference>
<evidence type="ECO:0000313" key="9">
    <source>
        <dbReference type="Proteomes" id="UP001221898"/>
    </source>
</evidence>
<dbReference type="Gene3D" id="2.40.50.40">
    <property type="match status" value="1"/>
</dbReference>
<comment type="subcellular location">
    <subcellularLocation>
        <location evidence="1">Secreted</location>
    </subcellularLocation>
</comment>
<reference evidence="8" key="1">
    <citation type="journal article" date="2023" name="Science">
        <title>Genome structures resolve the early diversification of teleost fishes.</title>
        <authorList>
            <person name="Parey E."/>
            <person name="Louis A."/>
            <person name="Montfort J."/>
            <person name="Bouchez O."/>
            <person name="Roques C."/>
            <person name="Iampietro C."/>
            <person name="Lluch J."/>
            <person name="Castinel A."/>
            <person name="Donnadieu C."/>
            <person name="Desvignes T."/>
            <person name="Floi Bucao C."/>
            <person name="Jouanno E."/>
            <person name="Wen M."/>
            <person name="Mejri S."/>
            <person name="Dirks R."/>
            <person name="Jansen H."/>
            <person name="Henkel C."/>
            <person name="Chen W.J."/>
            <person name="Zahm M."/>
            <person name="Cabau C."/>
            <person name="Klopp C."/>
            <person name="Thompson A.W."/>
            <person name="Robinson-Rechavi M."/>
            <person name="Braasch I."/>
            <person name="Lecointre G."/>
            <person name="Bobe J."/>
            <person name="Postlethwait J.H."/>
            <person name="Berthelot C."/>
            <person name="Roest Crollius H."/>
            <person name="Guiguen Y."/>
        </authorList>
    </citation>
    <scope>NUCLEOTIDE SEQUENCE</scope>
    <source>
        <strain evidence="8">NC1722</strain>
    </source>
</reference>
<dbReference type="PRINTS" id="PR00436">
    <property type="entry name" value="INTERLEUKIN8"/>
</dbReference>
<feature type="signal peptide" evidence="6">
    <location>
        <begin position="1"/>
        <end position="22"/>
    </location>
</feature>
<proteinExistence type="inferred from homology"/>
<dbReference type="GO" id="GO:0006955">
    <property type="term" value="P:immune response"/>
    <property type="evidence" value="ECO:0007669"/>
    <property type="project" value="InterPro"/>
</dbReference>